<evidence type="ECO:0000313" key="2">
    <source>
        <dbReference type="EMBL" id="MCI0752453.1"/>
    </source>
</evidence>
<keyword evidence="2" id="KW-0378">Hydrolase</keyword>
<reference evidence="2 3" key="1">
    <citation type="submission" date="2022-03" db="EMBL/GenBank/DDBJ databases">
        <title>Complete genome analysis of Roseomonas KG 17.1 : a prolific producer of plant growth promoters.</title>
        <authorList>
            <person name="Saadouli I."/>
            <person name="Najjari A."/>
            <person name="Mosbah A."/>
            <person name="Ouzari H.I."/>
        </authorList>
    </citation>
    <scope>NUCLEOTIDE SEQUENCE [LARGE SCALE GENOMIC DNA]</scope>
    <source>
        <strain evidence="2 3">KG17-1</strain>
    </source>
</reference>
<comment type="caution">
    <text evidence="2">The sequence shown here is derived from an EMBL/GenBank/DDBJ whole genome shotgun (WGS) entry which is preliminary data.</text>
</comment>
<evidence type="ECO:0000259" key="1">
    <source>
        <dbReference type="Pfam" id="PF07486"/>
    </source>
</evidence>
<evidence type="ECO:0000313" key="3">
    <source>
        <dbReference type="Proteomes" id="UP001201985"/>
    </source>
</evidence>
<proteinExistence type="predicted"/>
<feature type="domain" description="Cell wall hydrolase SleB" evidence="1">
    <location>
        <begin position="5"/>
        <end position="88"/>
    </location>
</feature>
<keyword evidence="3" id="KW-1185">Reference proteome</keyword>
<dbReference type="Pfam" id="PF07486">
    <property type="entry name" value="Hydrolase_2"/>
    <property type="match status" value="1"/>
</dbReference>
<organism evidence="2 3">
    <name type="scientific">Teichococcus vastitatis</name>
    <dbReference type="NCBI Taxonomy" id="2307076"/>
    <lineage>
        <taxon>Bacteria</taxon>
        <taxon>Pseudomonadati</taxon>
        <taxon>Pseudomonadota</taxon>
        <taxon>Alphaproteobacteria</taxon>
        <taxon>Acetobacterales</taxon>
        <taxon>Roseomonadaceae</taxon>
        <taxon>Roseomonas</taxon>
    </lineage>
</organism>
<dbReference type="EMBL" id="JALBUU010000004">
    <property type="protein sequence ID" value="MCI0752453.1"/>
    <property type="molecule type" value="Genomic_DNA"/>
</dbReference>
<protein>
    <submittedName>
        <fullName evidence="2">Cell wall hydrolase</fullName>
    </submittedName>
</protein>
<dbReference type="GO" id="GO:0016787">
    <property type="term" value="F:hydrolase activity"/>
    <property type="evidence" value="ECO:0007669"/>
    <property type="project" value="UniProtKB-KW"/>
</dbReference>
<name>A0ABS9W0A7_9PROT</name>
<dbReference type="InterPro" id="IPR011105">
    <property type="entry name" value="Cell_wall_hydrolase_SleB"/>
</dbReference>
<gene>
    <name evidence="2" type="ORF">MON41_01580</name>
</gene>
<sequence length="93" mass="9890">MGQGLSGVCRAPFQFSCWNRNHLRHLLMLSIPPGDPGMAICRRIAARAASGTLMDPTGGATHAHGIDELPPWALGQAPVNEIGGLLFYQLAGR</sequence>
<accession>A0ABS9W0A7</accession>
<dbReference type="Proteomes" id="UP001201985">
    <property type="component" value="Unassembled WGS sequence"/>
</dbReference>